<sequence>MFWKILLAPNGKQLKTTSGLEFIPLNNFYTLPQFLLYISGIAALTYLPRFVLPGGSGIGTEIPVAAATALTWCIMILATYRYRILHAVNTMFVKELPFLAPYFSLLPLNLPLSPVLLQTSSQ</sequence>
<evidence type="ECO:0000313" key="2">
    <source>
        <dbReference type="EMBL" id="QDH77713.1"/>
    </source>
</evidence>
<gene>
    <name evidence="2" type="ORF">FKX85_01095</name>
</gene>
<keyword evidence="1" id="KW-0812">Transmembrane</keyword>
<evidence type="ECO:0000313" key="3">
    <source>
        <dbReference type="Proteomes" id="UP000316614"/>
    </source>
</evidence>
<organism evidence="2 3">
    <name type="scientific">Echinicola soli</name>
    <dbReference type="NCBI Taxonomy" id="2591634"/>
    <lineage>
        <taxon>Bacteria</taxon>
        <taxon>Pseudomonadati</taxon>
        <taxon>Bacteroidota</taxon>
        <taxon>Cytophagia</taxon>
        <taxon>Cytophagales</taxon>
        <taxon>Cyclobacteriaceae</taxon>
        <taxon>Echinicola</taxon>
    </lineage>
</organism>
<keyword evidence="3" id="KW-1185">Reference proteome</keyword>
<evidence type="ECO:0000256" key="1">
    <source>
        <dbReference type="SAM" id="Phobius"/>
    </source>
</evidence>
<accession>A0A514CD15</accession>
<keyword evidence="1" id="KW-0472">Membrane</keyword>
<dbReference type="RefSeq" id="WP_141612994.1">
    <property type="nucleotide sequence ID" value="NZ_CP041253.1"/>
</dbReference>
<proteinExistence type="predicted"/>
<protein>
    <submittedName>
        <fullName evidence="2">Uncharacterized protein</fullName>
    </submittedName>
</protein>
<keyword evidence="1" id="KW-1133">Transmembrane helix</keyword>
<dbReference type="Proteomes" id="UP000316614">
    <property type="component" value="Chromosome"/>
</dbReference>
<dbReference type="KEGG" id="echi:FKX85_01095"/>
<feature type="transmembrane region" description="Helical" evidence="1">
    <location>
        <begin position="34"/>
        <end position="52"/>
    </location>
</feature>
<name>A0A514CD15_9BACT</name>
<reference evidence="2 3" key="1">
    <citation type="submission" date="2019-06" db="EMBL/GenBank/DDBJ databases">
        <title>Echinicola alkalisoli sp. nov. isolated from saline soil.</title>
        <authorList>
            <person name="Sun J.-Q."/>
            <person name="Xu L."/>
        </authorList>
    </citation>
    <scope>NUCLEOTIDE SEQUENCE [LARGE SCALE GENOMIC DNA]</scope>
    <source>
        <strain evidence="2 3">LN3S3</strain>
    </source>
</reference>
<dbReference type="AlphaFoldDB" id="A0A514CD15"/>
<feature type="transmembrane region" description="Helical" evidence="1">
    <location>
        <begin position="64"/>
        <end position="84"/>
    </location>
</feature>
<dbReference type="EMBL" id="CP041253">
    <property type="protein sequence ID" value="QDH77713.1"/>
    <property type="molecule type" value="Genomic_DNA"/>
</dbReference>